<name>A0ABY8JZA8_9ACTN</name>
<evidence type="ECO:0000313" key="3">
    <source>
        <dbReference type="EMBL" id="WGD41340.1"/>
    </source>
</evidence>
<evidence type="ECO:0000313" key="4">
    <source>
        <dbReference type="Proteomes" id="UP001216440"/>
    </source>
</evidence>
<sequence length="108" mass="11823">MVTKEEAVAAAFHFVKSGPCQEQADSVVMLPDTAVEFTYGWTVCFDLKEHIETGDFTKKPFSPVVVVPHDGTPAHMAPTFPATEQYMEMRASGSWPPKRGHRDAGTPG</sequence>
<accession>A0ABY8JZA8</accession>
<evidence type="ECO:0000256" key="1">
    <source>
        <dbReference type="SAM" id="MobiDB-lite"/>
    </source>
</evidence>
<protein>
    <submittedName>
        <fullName evidence="3">YrhB domain-containing protein</fullName>
    </submittedName>
</protein>
<keyword evidence="4" id="KW-1185">Reference proteome</keyword>
<feature type="region of interest" description="Disordered" evidence="1">
    <location>
        <begin position="89"/>
        <end position="108"/>
    </location>
</feature>
<dbReference type="EMBL" id="CP121682">
    <property type="protein sequence ID" value="WGD41340.1"/>
    <property type="molecule type" value="Genomic_DNA"/>
</dbReference>
<evidence type="ECO:0000259" key="2">
    <source>
        <dbReference type="Pfam" id="PF15567"/>
    </source>
</evidence>
<dbReference type="InterPro" id="IPR029082">
    <property type="entry name" value="Imm35"/>
</dbReference>
<feature type="domain" description="Immunity protein 35" evidence="2">
    <location>
        <begin position="6"/>
        <end position="86"/>
    </location>
</feature>
<reference evidence="3 4" key="1">
    <citation type="submission" date="2023-03" db="EMBL/GenBank/DDBJ databases">
        <authorList>
            <person name="Mo P."/>
        </authorList>
    </citation>
    <scope>NUCLEOTIDE SEQUENCE [LARGE SCALE GENOMIC DNA]</scope>
    <source>
        <strain evidence="3 4">HUAS 5</strain>
    </source>
</reference>
<proteinExistence type="predicted"/>
<organism evidence="3 4">
    <name type="scientific">Streptomyces cathayae</name>
    <dbReference type="NCBI Taxonomy" id="3031124"/>
    <lineage>
        <taxon>Bacteria</taxon>
        <taxon>Bacillati</taxon>
        <taxon>Actinomycetota</taxon>
        <taxon>Actinomycetes</taxon>
        <taxon>Kitasatosporales</taxon>
        <taxon>Streptomycetaceae</taxon>
        <taxon>Streptomyces</taxon>
    </lineage>
</organism>
<gene>
    <name evidence="3" type="ORF">PYS65_14855</name>
</gene>
<dbReference type="Pfam" id="PF15567">
    <property type="entry name" value="Imm35"/>
    <property type="match status" value="1"/>
</dbReference>
<dbReference type="Proteomes" id="UP001216440">
    <property type="component" value="Chromosome"/>
</dbReference>
<dbReference type="RefSeq" id="WP_279334432.1">
    <property type="nucleotide sequence ID" value="NZ_CP121682.1"/>
</dbReference>